<feature type="domain" description="UspA" evidence="2">
    <location>
        <begin position="3"/>
        <end position="138"/>
    </location>
</feature>
<dbReference type="InterPro" id="IPR006016">
    <property type="entry name" value="UspA"/>
</dbReference>
<name>A0A1I2AQ27_9SPHI</name>
<dbReference type="RefSeq" id="WP_037444844.1">
    <property type="nucleotide sequence ID" value="NZ_FNGZ01000001.1"/>
</dbReference>
<dbReference type="PRINTS" id="PR01438">
    <property type="entry name" value="UNVRSLSTRESS"/>
</dbReference>
<reference evidence="3 4" key="1">
    <citation type="submission" date="2016-10" db="EMBL/GenBank/DDBJ databases">
        <authorList>
            <person name="de Groot N.N."/>
        </authorList>
    </citation>
    <scope>NUCLEOTIDE SEQUENCE [LARGE SCALE GENOMIC DNA]</scope>
    <source>
        <strain evidence="3 4">ATCC 51969</strain>
    </source>
</reference>
<protein>
    <submittedName>
        <fullName evidence="3">Nucleotide-binding universal stress protein, UspA family</fullName>
    </submittedName>
</protein>
<sequence>MIKILVATDFSAIADNAVEYAAALCRQFNAKLIIYNAFIVPVHAANTLLTAESFQEMLEKNQGKLKKCAETVSVNYGIQVAYEASYSFVEDELKNLLLKYEASLVVLGMSTKSLEQDLMGNTTTAVIKKMKFPVLAIPSGAKFTGMKKILFACDVLQGVPAKVLEQVRNLSSDLHSQIEVFFVDEKIEELRNSDSATLAIDIINDGLEGVTYSHKNVRSSAVIEEIGKEIIAFQAELLIMVPKKYGFWASLVHKSKTRMLASGLEIPLLSIPL</sequence>
<dbReference type="PANTHER" id="PTHR46268">
    <property type="entry name" value="STRESS RESPONSE PROTEIN NHAX"/>
    <property type="match status" value="1"/>
</dbReference>
<proteinExistence type="inferred from homology"/>
<dbReference type="STRING" id="34086.SAMN04488084_101132"/>
<evidence type="ECO:0000313" key="4">
    <source>
        <dbReference type="Proteomes" id="UP000183129"/>
    </source>
</evidence>
<dbReference type="PANTHER" id="PTHR46268:SF22">
    <property type="entry name" value="SENSOR PROTEIN KDPD-RELATED"/>
    <property type="match status" value="1"/>
</dbReference>
<dbReference type="AlphaFoldDB" id="A0A1I2AQ27"/>
<dbReference type="CDD" id="cd00293">
    <property type="entry name" value="USP-like"/>
    <property type="match status" value="1"/>
</dbReference>
<dbReference type="Gene3D" id="3.40.50.12370">
    <property type="match status" value="1"/>
</dbReference>
<comment type="similarity">
    <text evidence="1">Belongs to the universal stress protein A family.</text>
</comment>
<evidence type="ECO:0000256" key="1">
    <source>
        <dbReference type="ARBA" id="ARBA00008791"/>
    </source>
</evidence>
<dbReference type="Pfam" id="PF00582">
    <property type="entry name" value="Usp"/>
    <property type="match status" value="1"/>
</dbReference>
<dbReference type="InterPro" id="IPR006015">
    <property type="entry name" value="Universal_stress_UspA"/>
</dbReference>
<dbReference type="Proteomes" id="UP000183129">
    <property type="component" value="Unassembled WGS sequence"/>
</dbReference>
<dbReference type="SUPFAM" id="SSF52402">
    <property type="entry name" value="Adenine nucleotide alpha hydrolases-like"/>
    <property type="match status" value="2"/>
</dbReference>
<dbReference type="EMBL" id="FONS01000001">
    <property type="protein sequence ID" value="SFE45678.1"/>
    <property type="molecule type" value="Genomic_DNA"/>
</dbReference>
<gene>
    <name evidence="3" type="ORF">SAMN03003324_00540</name>
</gene>
<organism evidence="3 4">
    <name type="scientific">Pedobacter antarcticus</name>
    <dbReference type="NCBI Taxonomy" id="34086"/>
    <lineage>
        <taxon>Bacteria</taxon>
        <taxon>Pseudomonadati</taxon>
        <taxon>Bacteroidota</taxon>
        <taxon>Sphingobacteriia</taxon>
        <taxon>Sphingobacteriales</taxon>
        <taxon>Sphingobacteriaceae</taxon>
        <taxon>Pedobacter</taxon>
    </lineage>
</organism>
<accession>A0A1I2AQ27</accession>
<evidence type="ECO:0000313" key="3">
    <source>
        <dbReference type="EMBL" id="SFE45678.1"/>
    </source>
</evidence>
<evidence type="ECO:0000259" key="2">
    <source>
        <dbReference type="Pfam" id="PF00582"/>
    </source>
</evidence>